<feature type="region of interest" description="Disordered" evidence="1">
    <location>
        <begin position="1"/>
        <end position="36"/>
    </location>
</feature>
<evidence type="ECO:0000313" key="2">
    <source>
        <dbReference type="EMBL" id="CEK58988.1"/>
    </source>
</evidence>
<proteinExistence type="predicted"/>
<dbReference type="AlphaFoldDB" id="A0A0B6YS20"/>
<dbReference type="EMBL" id="HACG01012123">
    <property type="protein sequence ID" value="CEK58988.1"/>
    <property type="molecule type" value="Transcribed_RNA"/>
</dbReference>
<feature type="region of interest" description="Disordered" evidence="1">
    <location>
        <begin position="73"/>
        <end position="107"/>
    </location>
</feature>
<feature type="non-terminal residue" evidence="2">
    <location>
        <position position="107"/>
    </location>
</feature>
<accession>A0A0B6YS20</accession>
<gene>
    <name evidence="2" type="primary">ORF34805</name>
</gene>
<feature type="non-terminal residue" evidence="2">
    <location>
        <position position="1"/>
    </location>
</feature>
<feature type="compositionally biased region" description="Basic and acidic residues" evidence="1">
    <location>
        <begin position="1"/>
        <end position="22"/>
    </location>
</feature>
<sequence length="107" mass="10846">EKSKDTERAKGLKKSDLYRKGADAVSSKDGGIRSGAINTHLGKQQGLGIGKASSVANVDMIGCQQVSSSKYADKDIAASPGDRLPPPGPSGGYDLLSNVNPAGGSMG</sequence>
<name>A0A0B6YS20_9EUPU</name>
<evidence type="ECO:0000256" key="1">
    <source>
        <dbReference type="SAM" id="MobiDB-lite"/>
    </source>
</evidence>
<reference evidence="2" key="1">
    <citation type="submission" date="2014-12" db="EMBL/GenBank/DDBJ databases">
        <title>Insight into the proteome of Arion vulgaris.</title>
        <authorList>
            <person name="Aradska J."/>
            <person name="Bulat T."/>
            <person name="Smidak R."/>
            <person name="Sarate P."/>
            <person name="Gangsoo J."/>
            <person name="Sialana F."/>
            <person name="Bilban M."/>
            <person name="Lubec G."/>
        </authorList>
    </citation>
    <scope>NUCLEOTIDE SEQUENCE</scope>
    <source>
        <tissue evidence="2">Skin</tissue>
    </source>
</reference>
<protein>
    <submittedName>
        <fullName evidence="2">Uncharacterized protein</fullName>
    </submittedName>
</protein>
<organism evidence="2">
    <name type="scientific">Arion vulgaris</name>
    <dbReference type="NCBI Taxonomy" id="1028688"/>
    <lineage>
        <taxon>Eukaryota</taxon>
        <taxon>Metazoa</taxon>
        <taxon>Spiralia</taxon>
        <taxon>Lophotrochozoa</taxon>
        <taxon>Mollusca</taxon>
        <taxon>Gastropoda</taxon>
        <taxon>Heterobranchia</taxon>
        <taxon>Euthyneura</taxon>
        <taxon>Panpulmonata</taxon>
        <taxon>Eupulmonata</taxon>
        <taxon>Stylommatophora</taxon>
        <taxon>Helicina</taxon>
        <taxon>Arionoidea</taxon>
        <taxon>Arionidae</taxon>
        <taxon>Arion</taxon>
    </lineage>
</organism>